<reference evidence="3" key="1">
    <citation type="submission" date="2017-02" db="EMBL/GenBank/DDBJ databases">
        <title>Pseudomonas floridae sp. nov., a novel pathogenic bacterial species isolated from tomato.</title>
        <authorList>
            <person name="Timilsina S."/>
            <person name="Vallad G.E."/>
            <person name="Jones J.B."/>
        </authorList>
    </citation>
    <scope>NUCLEOTIDE SEQUENCE [LARGE SCALE GENOMIC DNA]</scope>
    <source>
        <strain evidence="3">GEV388</strain>
    </source>
</reference>
<sequence>MKVSDGFDARRLRPKGQGSWRRRIGSTIAALLVASGLLLILA</sequence>
<evidence type="ECO:0000313" key="2">
    <source>
        <dbReference type="EMBL" id="ORC59251.1"/>
    </source>
</evidence>
<name>A0A1X0N797_9PSED</name>
<feature type="non-terminal residue" evidence="2">
    <location>
        <position position="42"/>
    </location>
</feature>
<comment type="caution">
    <text evidence="2">The sequence shown here is derived from an EMBL/GenBank/DDBJ whole genome shotgun (WGS) entry which is preliminary data.</text>
</comment>
<dbReference type="Proteomes" id="UP000192815">
    <property type="component" value="Unassembled WGS sequence"/>
</dbReference>
<proteinExistence type="predicted"/>
<protein>
    <submittedName>
        <fullName evidence="2">Uncharacterized protein</fullName>
    </submittedName>
</protein>
<keyword evidence="3" id="KW-1185">Reference proteome</keyword>
<evidence type="ECO:0000313" key="3">
    <source>
        <dbReference type="Proteomes" id="UP000192815"/>
    </source>
</evidence>
<organism evidence="2 3">
    <name type="scientific">Pseudomonas floridensis</name>
    <dbReference type="NCBI Taxonomy" id="1958950"/>
    <lineage>
        <taxon>Bacteria</taxon>
        <taxon>Pseudomonadati</taxon>
        <taxon>Pseudomonadota</taxon>
        <taxon>Gammaproteobacteria</taxon>
        <taxon>Pseudomonadales</taxon>
        <taxon>Pseudomonadaceae</taxon>
        <taxon>Pseudomonas</taxon>
    </lineage>
</organism>
<keyword evidence="1" id="KW-0812">Transmembrane</keyword>
<keyword evidence="1" id="KW-1133">Transmembrane helix</keyword>
<dbReference type="AlphaFoldDB" id="A0A1X0N797"/>
<gene>
    <name evidence="2" type="ORF">BZK31_11210</name>
</gene>
<feature type="transmembrane region" description="Helical" evidence="1">
    <location>
        <begin position="20"/>
        <end position="41"/>
    </location>
</feature>
<dbReference type="EMBL" id="MUIO01000037">
    <property type="protein sequence ID" value="ORC59251.1"/>
    <property type="molecule type" value="Genomic_DNA"/>
</dbReference>
<accession>A0A1X0N797</accession>
<evidence type="ECO:0000256" key="1">
    <source>
        <dbReference type="SAM" id="Phobius"/>
    </source>
</evidence>
<keyword evidence="1" id="KW-0472">Membrane</keyword>